<comment type="caution">
    <text evidence="7">The sequence shown here is derived from an EMBL/GenBank/DDBJ whole genome shotgun (WGS) entry which is preliminary data.</text>
</comment>
<organism evidence="7 8">
    <name type="scientific">Candidatus Daviesbacteria bacterium RIFCSPHIGHO2_02_FULL_43_12</name>
    <dbReference type="NCBI Taxonomy" id="1797776"/>
    <lineage>
        <taxon>Bacteria</taxon>
        <taxon>Candidatus Daviesiibacteriota</taxon>
    </lineage>
</organism>
<dbReference type="Gene3D" id="1.20.1260.100">
    <property type="entry name" value="TspO/MBR protein"/>
    <property type="match status" value="1"/>
</dbReference>
<feature type="transmembrane region" description="Helical" evidence="6">
    <location>
        <begin position="46"/>
        <end position="67"/>
    </location>
</feature>
<gene>
    <name evidence="7" type="ORF">A3D25_04775</name>
</gene>
<dbReference type="PIRSF" id="PIRSF005859">
    <property type="entry name" value="PBR"/>
    <property type="match status" value="1"/>
</dbReference>
<dbReference type="PANTHER" id="PTHR10057">
    <property type="entry name" value="PERIPHERAL-TYPE BENZODIAZEPINE RECEPTOR"/>
    <property type="match status" value="1"/>
</dbReference>
<protein>
    <submittedName>
        <fullName evidence="7">TspO protein</fullName>
    </submittedName>
</protein>
<proteinExistence type="inferred from homology"/>
<dbReference type="GO" id="GO:0016020">
    <property type="term" value="C:membrane"/>
    <property type="evidence" value="ECO:0007669"/>
    <property type="project" value="UniProtKB-SubCell"/>
</dbReference>
<evidence type="ECO:0000256" key="6">
    <source>
        <dbReference type="SAM" id="Phobius"/>
    </source>
</evidence>
<dbReference type="EMBL" id="MFDD01000014">
    <property type="protein sequence ID" value="OGE40088.1"/>
    <property type="molecule type" value="Genomic_DNA"/>
</dbReference>
<dbReference type="Pfam" id="PF03073">
    <property type="entry name" value="TspO_MBR"/>
    <property type="match status" value="1"/>
</dbReference>
<dbReference type="Proteomes" id="UP000177328">
    <property type="component" value="Unassembled WGS sequence"/>
</dbReference>
<dbReference type="InterPro" id="IPR004307">
    <property type="entry name" value="TspO_MBR"/>
</dbReference>
<keyword evidence="5 6" id="KW-0472">Membrane</keyword>
<dbReference type="CDD" id="cd15904">
    <property type="entry name" value="TSPO_MBR"/>
    <property type="match status" value="1"/>
</dbReference>
<evidence type="ECO:0000256" key="2">
    <source>
        <dbReference type="ARBA" id="ARBA00007524"/>
    </source>
</evidence>
<evidence type="ECO:0000256" key="4">
    <source>
        <dbReference type="ARBA" id="ARBA00022989"/>
    </source>
</evidence>
<evidence type="ECO:0000256" key="5">
    <source>
        <dbReference type="ARBA" id="ARBA00023136"/>
    </source>
</evidence>
<name>A0A1F5KGS9_9BACT</name>
<keyword evidence="3 6" id="KW-0812">Transmembrane</keyword>
<dbReference type="GO" id="GO:0033013">
    <property type="term" value="P:tetrapyrrole metabolic process"/>
    <property type="evidence" value="ECO:0007669"/>
    <property type="project" value="UniProtKB-ARBA"/>
</dbReference>
<evidence type="ECO:0000313" key="7">
    <source>
        <dbReference type="EMBL" id="OGE40088.1"/>
    </source>
</evidence>
<feature type="transmembrane region" description="Helical" evidence="6">
    <location>
        <begin position="7"/>
        <end position="34"/>
    </location>
</feature>
<dbReference type="FunFam" id="1.20.1260.100:FF:000001">
    <property type="entry name" value="translocator protein 2"/>
    <property type="match status" value="1"/>
</dbReference>
<sequence length="156" mass="17801">MKNLPKLIISVISCELVGFLGTSFTISAIPTWYATLSKPFFAPPNWIFGPVWTLLYLMMGVAFYLIWKQGWKKKKVKTAGNYFLAQLVLNFIWSPIFFGLRSPLIALLVIVAMWALIVLTMKKFYPLSRLASYLLIPYMLWVSFAILLNAAIVVLN</sequence>
<accession>A0A1F5KGS9</accession>
<evidence type="ECO:0000256" key="1">
    <source>
        <dbReference type="ARBA" id="ARBA00004141"/>
    </source>
</evidence>
<keyword evidence="4 6" id="KW-1133">Transmembrane helix</keyword>
<comment type="similarity">
    <text evidence="2">Belongs to the TspO/BZRP family.</text>
</comment>
<reference evidence="7 8" key="1">
    <citation type="journal article" date="2016" name="Nat. Commun.">
        <title>Thousands of microbial genomes shed light on interconnected biogeochemical processes in an aquifer system.</title>
        <authorList>
            <person name="Anantharaman K."/>
            <person name="Brown C.T."/>
            <person name="Hug L.A."/>
            <person name="Sharon I."/>
            <person name="Castelle C.J."/>
            <person name="Probst A.J."/>
            <person name="Thomas B.C."/>
            <person name="Singh A."/>
            <person name="Wilkins M.J."/>
            <person name="Karaoz U."/>
            <person name="Brodie E.L."/>
            <person name="Williams K.H."/>
            <person name="Hubbard S.S."/>
            <person name="Banfield J.F."/>
        </authorList>
    </citation>
    <scope>NUCLEOTIDE SEQUENCE [LARGE SCALE GENOMIC DNA]</scope>
</reference>
<dbReference type="AlphaFoldDB" id="A0A1F5KGS9"/>
<evidence type="ECO:0000313" key="8">
    <source>
        <dbReference type="Proteomes" id="UP000177328"/>
    </source>
</evidence>
<comment type="subcellular location">
    <subcellularLocation>
        <location evidence="1">Membrane</location>
        <topology evidence="1">Multi-pass membrane protein</topology>
    </subcellularLocation>
</comment>
<dbReference type="PANTHER" id="PTHR10057:SF0">
    <property type="entry name" value="TRANSLOCATOR PROTEIN"/>
    <property type="match status" value="1"/>
</dbReference>
<evidence type="ECO:0000256" key="3">
    <source>
        <dbReference type="ARBA" id="ARBA00022692"/>
    </source>
</evidence>
<feature type="transmembrane region" description="Helical" evidence="6">
    <location>
        <begin position="79"/>
        <end position="98"/>
    </location>
</feature>
<dbReference type="InterPro" id="IPR038330">
    <property type="entry name" value="TspO/MBR-related_sf"/>
</dbReference>
<feature type="transmembrane region" description="Helical" evidence="6">
    <location>
        <begin position="133"/>
        <end position="155"/>
    </location>
</feature>